<reference evidence="2" key="2">
    <citation type="submission" date="2019-11" db="EMBL/GenBank/DDBJ databases">
        <authorList>
            <person name="Yao H."/>
            <person name="Du X."/>
            <person name="Yu R."/>
            <person name="Li A."/>
        </authorList>
    </citation>
    <scope>NUCLEOTIDE SEQUENCE</scope>
    <source>
        <strain evidence="2">19110F47</strain>
    </source>
</reference>
<keyword evidence="1" id="KW-0732">Signal</keyword>
<dbReference type="RefSeq" id="WP_004969750.1">
    <property type="nucleotide sequence ID" value="NZ_AP031566.1"/>
</dbReference>
<reference evidence="3 5" key="3">
    <citation type="journal article" date="2020" name="Front. Cell. Infect. Microbiol.">
        <title>Characterization of Three Porcine Acinetobacter towneri Strains Co-Harboring tet(X3) and bla OXA-58.</title>
        <authorList>
            <person name="Ma J."/>
            <person name="Wang J."/>
            <person name="Feng J."/>
            <person name="Liu Y."/>
            <person name="Yang B."/>
            <person name="Li R."/>
            <person name="Bai L."/>
            <person name="He T."/>
            <person name="Wang X."/>
            <person name="Yang Z."/>
        </authorList>
    </citation>
    <scope>NUCLEOTIDE SEQUENCE [LARGE SCALE GENOMIC DNA]</scope>
    <source>
        <strain evidence="3 5">GX5</strain>
    </source>
</reference>
<dbReference type="AlphaFoldDB" id="A0AAP9KHZ6"/>
<reference evidence="3" key="4">
    <citation type="submission" date="2021-03" db="EMBL/GenBank/DDBJ databases">
        <authorList>
            <person name="Ma J."/>
        </authorList>
    </citation>
    <scope>NUCLEOTIDE SEQUENCE</scope>
    <source>
        <strain evidence="3">GX5</strain>
    </source>
</reference>
<dbReference type="Proteomes" id="UP000405075">
    <property type="component" value="Chromosome"/>
</dbReference>
<proteinExistence type="predicted"/>
<dbReference type="EMBL" id="CP071770">
    <property type="protein sequence ID" value="QTD61866.1"/>
    <property type="molecule type" value="Genomic_DNA"/>
</dbReference>
<dbReference type="Proteomes" id="UP000663954">
    <property type="component" value="Chromosome"/>
</dbReference>
<sequence>MKKIWVSATLTAFAAIGFSAQAQAAKVDVCVFDLLGKSGESFQMAQEWALAAKGWGAEVNLIPRQDEAVADNDFKAGKCDGVFMTAMRARQYNKFAGSIDALGGAPSNAIAQRAISFALDQRNAAKMVTNLGGKKYEVAGISPLGSAFIFVRDKNISSIEKAAGKKFAVLGYDDAQKIMVQRVGAQAVISDVSNFVAKFNNGQVDMVGAPAYAYKPLEIYKGLGNNGAMFNFPVLQVTADFVIRPEQFPAGFGQKSRDWFVKNLPKAMSMINRLEGEIPAKYKMNLSAEDKTKYQKMLRDGRMDMTKRGIYDPAMMSVLKRARCSVEKTNFECSLGGE</sequence>
<gene>
    <name evidence="2" type="ORF">GJD93_00990</name>
    <name evidence="3" type="ORF">J4G45_01315</name>
</gene>
<dbReference type="Pfam" id="PF19582">
    <property type="entry name" value="AdeT1_2"/>
    <property type="match status" value="1"/>
</dbReference>
<reference evidence="4" key="1">
    <citation type="submission" date="2019-11" db="EMBL/GenBank/DDBJ databases">
        <title>Escherichia coli 1916D6.</title>
        <authorList>
            <person name="Yao H."/>
            <person name="Du X."/>
            <person name="Yu R."/>
            <person name="Li A."/>
        </authorList>
    </citation>
    <scope>NUCLEOTIDE SEQUENCE [LARGE SCALE GENOMIC DNA]</scope>
    <source>
        <strain evidence="4">19110F47</strain>
    </source>
</reference>
<dbReference type="InterPro" id="IPR045758">
    <property type="entry name" value="AdeT1/2"/>
</dbReference>
<evidence type="ECO:0000313" key="2">
    <source>
        <dbReference type="EMBL" id="QGM26368.1"/>
    </source>
</evidence>
<name>A0AAP9KHZ6_9GAMM</name>
<dbReference type="InterPro" id="IPR038404">
    <property type="entry name" value="TRAP_DctP_sf"/>
</dbReference>
<dbReference type="GeneID" id="64221894"/>
<feature type="chain" id="PRO_5042954022" evidence="1">
    <location>
        <begin position="25"/>
        <end position="338"/>
    </location>
</feature>
<evidence type="ECO:0000313" key="3">
    <source>
        <dbReference type="EMBL" id="QTD61866.1"/>
    </source>
</evidence>
<evidence type="ECO:0000313" key="5">
    <source>
        <dbReference type="Proteomes" id="UP000663954"/>
    </source>
</evidence>
<dbReference type="Gene3D" id="3.40.190.170">
    <property type="entry name" value="Bacterial extracellular solute-binding protein, family 7"/>
    <property type="match status" value="1"/>
</dbReference>
<feature type="signal peptide" evidence="1">
    <location>
        <begin position="1"/>
        <end position="24"/>
    </location>
</feature>
<evidence type="ECO:0000313" key="4">
    <source>
        <dbReference type="Proteomes" id="UP000405075"/>
    </source>
</evidence>
<protein>
    <submittedName>
        <fullName evidence="2">RND transporter</fullName>
    </submittedName>
</protein>
<evidence type="ECO:0000256" key="1">
    <source>
        <dbReference type="SAM" id="SignalP"/>
    </source>
</evidence>
<organism evidence="2 4">
    <name type="scientific">Acinetobacter towneri</name>
    <dbReference type="NCBI Taxonomy" id="202956"/>
    <lineage>
        <taxon>Bacteria</taxon>
        <taxon>Pseudomonadati</taxon>
        <taxon>Pseudomonadota</taxon>
        <taxon>Gammaproteobacteria</taxon>
        <taxon>Moraxellales</taxon>
        <taxon>Moraxellaceae</taxon>
        <taxon>Acinetobacter</taxon>
    </lineage>
</organism>
<dbReference type="EMBL" id="CP046045">
    <property type="protein sequence ID" value="QGM26368.1"/>
    <property type="molecule type" value="Genomic_DNA"/>
</dbReference>
<accession>A0AAP9KHZ6</accession>
<keyword evidence="5" id="KW-1185">Reference proteome</keyword>